<reference evidence="2 3" key="1">
    <citation type="journal article" date="2016" name="Proc. Natl. Acad. Sci. U.S.A.">
        <title>Comparative genomics of biotechnologically important yeasts.</title>
        <authorList>
            <person name="Riley R."/>
            <person name="Haridas S."/>
            <person name="Wolfe K.H."/>
            <person name="Lopes M.R."/>
            <person name="Hittinger C.T."/>
            <person name="Goeker M."/>
            <person name="Salamov A.A."/>
            <person name="Wisecaver J.H."/>
            <person name="Long T.M."/>
            <person name="Calvey C.H."/>
            <person name="Aerts A.L."/>
            <person name="Barry K.W."/>
            <person name="Choi C."/>
            <person name="Clum A."/>
            <person name="Coughlan A.Y."/>
            <person name="Deshpande S."/>
            <person name="Douglass A.P."/>
            <person name="Hanson S.J."/>
            <person name="Klenk H.-P."/>
            <person name="LaButti K.M."/>
            <person name="Lapidus A."/>
            <person name="Lindquist E.A."/>
            <person name="Lipzen A.M."/>
            <person name="Meier-Kolthoff J.P."/>
            <person name="Ohm R.A."/>
            <person name="Otillar R.P."/>
            <person name="Pangilinan J.L."/>
            <person name="Peng Y."/>
            <person name="Rokas A."/>
            <person name="Rosa C.A."/>
            <person name="Scheuner C."/>
            <person name="Sibirny A.A."/>
            <person name="Slot J.C."/>
            <person name="Stielow J.B."/>
            <person name="Sun H."/>
            <person name="Kurtzman C.P."/>
            <person name="Blackwell M."/>
            <person name="Grigoriev I.V."/>
            <person name="Jeffries T.W."/>
        </authorList>
    </citation>
    <scope>NUCLEOTIDE SEQUENCE [LARGE SCALE GENOMIC DNA]</scope>
    <source>
        <strain evidence="2 3">DSM 6958</strain>
    </source>
</reference>
<dbReference type="PANTHER" id="PTHR33594:SF1">
    <property type="entry name" value="HD_PDEASE DOMAIN-CONTAINING PROTEIN"/>
    <property type="match status" value="1"/>
</dbReference>
<dbReference type="CDD" id="cd00077">
    <property type="entry name" value="HDc"/>
    <property type="match status" value="1"/>
</dbReference>
<dbReference type="EMBL" id="KV454406">
    <property type="protein sequence ID" value="ODQ67847.1"/>
    <property type="molecule type" value="Genomic_DNA"/>
</dbReference>
<dbReference type="OrthoDB" id="16547at2759"/>
<proteinExistence type="predicted"/>
<sequence length="220" mass="25329">MTVSSEALIEEAKALVKVKMSSYDPSHDYLHIERVFKQAVKLAQCDDENGEGYKIDHLVVQLGALFHDLQDYKYQSTETTSEQELRQLMIKHGLESDRIDTVIKIMGNTSYSHEAKLKKAGQWTEWHLKCKELHCVQDADRLDATGAFGIMRVAAYSGAKNRPLFDPESNYTSYFHFEEKLLLLKDSMKTKTGSKVGLKRHAILQKLHHEMLVEYNMEDF</sequence>
<dbReference type="STRING" id="857566.A0A1E3PSP1"/>
<gene>
    <name evidence="2" type="ORF">NADFUDRAFT_44570</name>
</gene>
<dbReference type="Pfam" id="PF01966">
    <property type="entry name" value="HD"/>
    <property type="match status" value="1"/>
</dbReference>
<dbReference type="Gene3D" id="1.10.3210.50">
    <property type="match status" value="1"/>
</dbReference>
<dbReference type="InterPro" id="IPR006674">
    <property type="entry name" value="HD_domain"/>
</dbReference>
<dbReference type="SUPFAM" id="SSF109604">
    <property type="entry name" value="HD-domain/PDEase-like"/>
    <property type="match status" value="1"/>
</dbReference>
<dbReference type="SMART" id="SM00471">
    <property type="entry name" value="HDc"/>
    <property type="match status" value="1"/>
</dbReference>
<keyword evidence="3" id="KW-1185">Reference proteome</keyword>
<protein>
    <recommendedName>
        <fullName evidence="1">HD/PDEase domain-containing protein</fullName>
    </recommendedName>
</protein>
<evidence type="ECO:0000313" key="3">
    <source>
        <dbReference type="Proteomes" id="UP000095009"/>
    </source>
</evidence>
<dbReference type="InterPro" id="IPR003607">
    <property type="entry name" value="HD/PDEase_dom"/>
</dbReference>
<organism evidence="2 3">
    <name type="scientific">Nadsonia fulvescens var. elongata DSM 6958</name>
    <dbReference type="NCBI Taxonomy" id="857566"/>
    <lineage>
        <taxon>Eukaryota</taxon>
        <taxon>Fungi</taxon>
        <taxon>Dikarya</taxon>
        <taxon>Ascomycota</taxon>
        <taxon>Saccharomycotina</taxon>
        <taxon>Dipodascomycetes</taxon>
        <taxon>Dipodascales</taxon>
        <taxon>Dipodascales incertae sedis</taxon>
        <taxon>Nadsonia</taxon>
    </lineage>
</organism>
<feature type="domain" description="HD/PDEase" evidence="1">
    <location>
        <begin position="24"/>
        <end position="154"/>
    </location>
</feature>
<evidence type="ECO:0000313" key="2">
    <source>
        <dbReference type="EMBL" id="ODQ67847.1"/>
    </source>
</evidence>
<evidence type="ECO:0000259" key="1">
    <source>
        <dbReference type="SMART" id="SM00471"/>
    </source>
</evidence>
<name>A0A1E3PSP1_9ASCO</name>
<accession>A0A1E3PSP1</accession>
<dbReference type="Proteomes" id="UP000095009">
    <property type="component" value="Unassembled WGS sequence"/>
</dbReference>
<dbReference type="AlphaFoldDB" id="A0A1E3PSP1"/>
<dbReference type="PANTHER" id="PTHR33594">
    <property type="entry name" value="SUPERFAMILY HYDROLASE, PUTATIVE (AFU_ORTHOLOGUE AFUA_1G03035)-RELATED"/>
    <property type="match status" value="1"/>
</dbReference>